<organism evidence="1 2">
    <name type="scientific">Tetrapyrgos nigripes</name>
    <dbReference type="NCBI Taxonomy" id="182062"/>
    <lineage>
        <taxon>Eukaryota</taxon>
        <taxon>Fungi</taxon>
        <taxon>Dikarya</taxon>
        <taxon>Basidiomycota</taxon>
        <taxon>Agaricomycotina</taxon>
        <taxon>Agaricomycetes</taxon>
        <taxon>Agaricomycetidae</taxon>
        <taxon>Agaricales</taxon>
        <taxon>Marasmiineae</taxon>
        <taxon>Marasmiaceae</taxon>
        <taxon>Tetrapyrgos</taxon>
    </lineage>
</organism>
<dbReference type="AlphaFoldDB" id="A0A8H5C5R7"/>
<gene>
    <name evidence="1" type="ORF">D9758_016331</name>
</gene>
<name>A0A8H5C5R7_9AGAR</name>
<accession>A0A8H5C5R7</accession>
<dbReference type="Proteomes" id="UP000559256">
    <property type="component" value="Unassembled WGS sequence"/>
</dbReference>
<sequence>MLKATHCRIRTTMGVPGMHLRLSIRGVVVTGLVVALGPSRFLTRVVSAENSFPVNMSVAFVKVVGSCVEDCTFQVHIFHLQYLQASPPLSPSFNYAATRPQTSSRPANPAIFDIWPVQCFPKTSSNLIHTGAVVVGKIGDEFTSFNNVF</sequence>
<reference evidence="1 2" key="1">
    <citation type="journal article" date="2020" name="ISME J.">
        <title>Uncovering the hidden diversity of litter-decomposition mechanisms in mushroom-forming fungi.</title>
        <authorList>
            <person name="Floudas D."/>
            <person name="Bentzer J."/>
            <person name="Ahren D."/>
            <person name="Johansson T."/>
            <person name="Persson P."/>
            <person name="Tunlid A."/>
        </authorList>
    </citation>
    <scope>NUCLEOTIDE SEQUENCE [LARGE SCALE GENOMIC DNA]</scope>
    <source>
        <strain evidence="1 2">CBS 291.85</strain>
    </source>
</reference>
<proteinExistence type="predicted"/>
<evidence type="ECO:0000313" key="1">
    <source>
        <dbReference type="EMBL" id="KAF5335056.1"/>
    </source>
</evidence>
<comment type="caution">
    <text evidence="1">The sequence shown here is derived from an EMBL/GenBank/DDBJ whole genome shotgun (WGS) entry which is preliminary data.</text>
</comment>
<keyword evidence="2" id="KW-1185">Reference proteome</keyword>
<protein>
    <submittedName>
        <fullName evidence="1">Uncharacterized protein</fullName>
    </submittedName>
</protein>
<evidence type="ECO:0000313" key="2">
    <source>
        <dbReference type="Proteomes" id="UP000559256"/>
    </source>
</evidence>
<dbReference type="EMBL" id="JAACJM010000247">
    <property type="protein sequence ID" value="KAF5335056.1"/>
    <property type="molecule type" value="Genomic_DNA"/>
</dbReference>